<dbReference type="EMBL" id="KV441482">
    <property type="protein sequence ID" value="OAG18861.1"/>
    <property type="molecule type" value="Genomic_DNA"/>
</dbReference>
<dbReference type="SUPFAM" id="SSF54427">
    <property type="entry name" value="NTF2-like"/>
    <property type="match status" value="1"/>
</dbReference>
<sequence>MPTLTAQLAGPHWEPTTPTQRFFKAYVHAVDNKGYNVGSGLKFYSKDVTFHNQNNAVYHGGEEMWAWMKKLFGVFDRISHDWIQFTEIQRDDGTTQFITQNIRNLWVKGNDAEKPTVSIPVVMIAIVGPSGDETTPEGLHFKEVWLYWDTALLLPHLPGEAVVFKTKNVLASE</sequence>
<accession>A0A177DHZ5</accession>
<dbReference type="Gene3D" id="3.10.450.50">
    <property type="match status" value="1"/>
</dbReference>
<dbReference type="VEuPathDB" id="FungiDB:CC77DRAFT_173841"/>
<dbReference type="OMA" id="WLYWDTA"/>
<keyword evidence="2" id="KW-1185">Reference proteome</keyword>
<proteinExistence type="predicted"/>
<dbReference type="KEGG" id="aalt:CC77DRAFT_173841"/>
<dbReference type="GeneID" id="29116049"/>
<organism evidence="1 2">
    <name type="scientific">Alternaria alternata</name>
    <name type="common">Alternaria rot fungus</name>
    <name type="synonym">Torula alternata</name>
    <dbReference type="NCBI Taxonomy" id="5599"/>
    <lineage>
        <taxon>Eukaryota</taxon>
        <taxon>Fungi</taxon>
        <taxon>Dikarya</taxon>
        <taxon>Ascomycota</taxon>
        <taxon>Pezizomycotina</taxon>
        <taxon>Dothideomycetes</taxon>
        <taxon>Pleosporomycetidae</taxon>
        <taxon>Pleosporales</taxon>
        <taxon>Pleosporineae</taxon>
        <taxon>Pleosporaceae</taxon>
        <taxon>Alternaria</taxon>
        <taxon>Alternaria sect. Alternaria</taxon>
        <taxon>Alternaria alternata complex</taxon>
    </lineage>
</organism>
<name>A0A177DHZ5_ALTAL</name>
<dbReference type="InterPro" id="IPR032710">
    <property type="entry name" value="NTF2-like_dom_sf"/>
</dbReference>
<dbReference type="RefSeq" id="XP_018384282.1">
    <property type="nucleotide sequence ID" value="XM_018530455.1"/>
</dbReference>
<dbReference type="AlphaFoldDB" id="A0A177DHZ5"/>
<evidence type="ECO:0000313" key="1">
    <source>
        <dbReference type="EMBL" id="OAG18861.1"/>
    </source>
</evidence>
<evidence type="ECO:0000313" key="2">
    <source>
        <dbReference type="Proteomes" id="UP000077248"/>
    </source>
</evidence>
<protein>
    <recommendedName>
        <fullName evidence="3">SnoaL-like domain-containing protein</fullName>
    </recommendedName>
</protein>
<evidence type="ECO:0008006" key="3">
    <source>
        <dbReference type="Google" id="ProtNLM"/>
    </source>
</evidence>
<dbReference type="Proteomes" id="UP000077248">
    <property type="component" value="Unassembled WGS sequence"/>
</dbReference>
<reference evidence="1 2" key="1">
    <citation type="submission" date="2016-05" db="EMBL/GenBank/DDBJ databases">
        <title>Comparative analysis of secretome profiles of manganese(II)-oxidizing ascomycete fungi.</title>
        <authorList>
            <consortium name="DOE Joint Genome Institute"/>
            <person name="Zeiner C.A."/>
            <person name="Purvine S.O."/>
            <person name="Zink E.M."/>
            <person name="Wu S."/>
            <person name="Pasa-Tolic L."/>
            <person name="Chaput D.L."/>
            <person name="Haridas S."/>
            <person name="Grigoriev I.V."/>
            <person name="Santelli C.M."/>
            <person name="Hansel C.M."/>
        </authorList>
    </citation>
    <scope>NUCLEOTIDE SEQUENCE [LARGE SCALE GENOMIC DNA]</scope>
    <source>
        <strain evidence="1 2">SRC1lrK2f</strain>
    </source>
</reference>
<gene>
    <name evidence="1" type="ORF">CC77DRAFT_173841</name>
</gene>